<feature type="compositionally biased region" description="Low complexity" evidence="1">
    <location>
        <begin position="51"/>
        <end position="64"/>
    </location>
</feature>
<feature type="compositionally biased region" description="Basic and acidic residues" evidence="1">
    <location>
        <begin position="466"/>
        <end position="478"/>
    </location>
</feature>
<name>A0AAP0IAR9_9MAGN</name>
<keyword evidence="3" id="KW-1185">Reference proteome</keyword>
<protein>
    <submittedName>
        <fullName evidence="2">Uncharacterized protein</fullName>
    </submittedName>
</protein>
<gene>
    <name evidence="2" type="ORF">Scep_019197</name>
</gene>
<feature type="region of interest" description="Disordered" evidence="1">
    <location>
        <begin position="51"/>
        <end position="83"/>
    </location>
</feature>
<feature type="region of interest" description="Disordered" evidence="1">
    <location>
        <begin position="1"/>
        <end position="37"/>
    </location>
</feature>
<sequence length="517" mass="56350">MRETIGSGDAVAAPGAARSARRCSGHAEAAGGEQWRRSRRVAVVVDAAGGAAAGSRHGAESAASTAQTADSGQRRERAAAGSDLAAAAAGQQCRRASSDAAGEQCGRTSDAGGARQRLDGQQTRERLRRRCDATPARDGDRRAAARRRRLRGSDCDSASDGAMARCRPVGCAVSTKSRRCDGAIVEIVVDRVGPMAKESRLLFIYDMSSYPDVDISQLSVVARDRVRDTVECTDRDIDLVMHRDKDMDMFHLDRDFNVPVWVYGHPDIRMLVTVDHGIKMFICIHLYSNICCEDVALAYIDGRRQMVCYLLGGLGGAQLVTEEPSLSRRSPALQSKMGYGLGEYDLGRWRLLAARSARRCGGHAEAAGGERWRRSRRSRWWSRRGGGRQQVADGGERFTTAQRRTKDKASARASGFDLATANEAKSSEAARASSDTPVSGADGRATQRRLAAAGIAKRRANAPAAMRRDSGEGRDERRARRRRHMAADDATWRATRDSAMSTGRMRGFDEIATMRWR</sequence>
<accession>A0AAP0IAR9</accession>
<dbReference type="Proteomes" id="UP001419268">
    <property type="component" value="Unassembled WGS sequence"/>
</dbReference>
<feature type="compositionally biased region" description="Basic and acidic residues" evidence="1">
    <location>
        <begin position="485"/>
        <end position="496"/>
    </location>
</feature>
<comment type="caution">
    <text evidence="2">The sequence shown here is derived from an EMBL/GenBank/DDBJ whole genome shotgun (WGS) entry which is preliminary data.</text>
</comment>
<feature type="compositionally biased region" description="Low complexity" evidence="1">
    <location>
        <begin position="421"/>
        <end position="434"/>
    </location>
</feature>
<dbReference type="EMBL" id="JBBNAG010000008">
    <property type="protein sequence ID" value="KAK9111678.1"/>
    <property type="molecule type" value="Genomic_DNA"/>
</dbReference>
<proteinExistence type="predicted"/>
<evidence type="ECO:0000313" key="2">
    <source>
        <dbReference type="EMBL" id="KAK9111678.1"/>
    </source>
</evidence>
<feature type="region of interest" description="Disordered" evidence="1">
    <location>
        <begin position="381"/>
        <end position="498"/>
    </location>
</feature>
<dbReference type="AlphaFoldDB" id="A0AAP0IAR9"/>
<organism evidence="2 3">
    <name type="scientific">Stephania cephalantha</name>
    <dbReference type="NCBI Taxonomy" id="152367"/>
    <lineage>
        <taxon>Eukaryota</taxon>
        <taxon>Viridiplantae</taxon>
        <taxon>Streptophyta</taxon>
        <taxon>Embryophyta</taxon>
        <taxon>Tracheophyta</taxon>
        <taxon>Spermatophyta</taxon>
        <taxon>Magnoliopsida</taxon>
        <taxon>Ranunculales</taxon>
        <taxon>Menispermaceae</taxon>
        <taxon>Menispermoideae</taxon>
        <taxon>Cissampelideae</taxon>
        <taxon>Stephania</taxon>
    </lineage>
</organism>
<feature type="compositionally biased region" description="Low complexity" evidence="1">
    <location>
        <begin position="1"/>
        <end position="18"/>
    </location>
</feature>
<feature type="compositionally biased region" description="Low complexity" evidence="1">
    <location>
        <begin position="448"/>
        <end position="465"/>
    </location>
</feature>
<evidence type="ECO:0000313" key="3">
    <source>
        <dbReference type="Proteomes" id="UP001419268"/>
    </source>
</evidence>
<evidence type="ECO:0000256" key="1">
    <source>
        <dbReference type="SAM" id="MobiDB-lite"/>
    </source>
</evidence>
<reference evidence="2 3" key="1">
    <citation type="submission" date="2024-01" db="EMBL/GenBank/DDBJ databases">
        <title>Genome assemblies of Stephania.</title>
        <authorList>
            <person name="Yang L."/>
        </authorList>
    </citation>
    <scope>NUCLEOTIDE SEQUENCE [LARGE SCALE GENOMIC DNA]</scope>
    <source>
        <strain evidence="2">JXDWG</strain>
        <tissue evidence="2">Leaf</tissue>
    </source>
</reference>
<feature type="compositionally biased region" description="Basic and acidic residues" evidence="1">
    <location>
        <begin position="116"/>
        <end position="143"/>
    </location>
</feature>
<feature type="region of interest" description="Disordered" evidence="1">
    <location>
        <begin position="95"/>
        <end position="159"/>
    </location>
</feature>